<protein>
    <submittedName>
        <fullName evidence="2">Uncharacterized protein</fullName>
    </submittedName>
</protein>
<evidence type="ECO:0000313" key="2">
    <source>
        <dbReference type="EMBL" id="GGY09620.1"/>
    </source>
</evidence>
<evidence type="ECO:0000313" key="3">
    <source>
        <dbReference type="Proteomes" id="UP000653056"/>
    </source>
</evidence>
<gene>
    <name evidence="2" type="ORF">GCM10007160_41180</name>
</gene>
<dbReference type="Proteomes" id="UP000653056">
    <property type="component" value="Unassembled WGS sequence"/>
</dbReference>
<keyword evidence="3" id="KW-1185">Reference proteome</keyword>
<sequence length="64" mass="6643">MVASDVLFSMLGHAAVATYPCRDFPFAVNGKGILAGLREKLPSYGANGNSAGLTAGSPPRRLLH</sequence>
<reference evidence="3" key="1">
    <citation type="journal article" date="2019" name="Int. J. Syst. Evol. Microbiol.">
        <title>The Global Catalogue of Microorganisms (GCM) 10K type strain sequencing project: providing services to taxonomists for standard genome sequencing and annotation.</title>
        <authorList>
            <consortium name="The Broad Institute Genomics Platform"/>
            <consortium name="The Broad Institute Genome Sequencing Center for Infectious Disease"/>
            <person name="Wu L."/>
            <person name="Ma J."/>
        </authorList>
    </citation>
    <scope>NUCLEOTIDE SEQUENCE [LARGE SCALE GENOMIC DNA]</scope>
    <source>
        <strain evidence="3">KCTC 22228</strain>
    </source>
</reference>
<name>A0ABQ2ZBA8_9GAMM</name>
<evidence type="ECO:0000256" key="1">
    <source>
        <dbReference type="SAM" id="MobiDB-lite"/>
    </source>
</evidence>
<proteinExistence type="predicted"/>
<accession>A0ABQ2ZBA8</accession>
<dbReference type="EMBL" id="BMXS01000035">
    <property type="protein sequence ID" value="GGY09620.1"/>
    <property type="molecule type" value="Genomic_DNA"/>
</dbReference>
<organism evidence="2 3">
    <name type="scientific">Litchfieldella qijiaojingensis</name>
    <dbReference type="NCBI Taxonomy" id="980347"/>
    <lineage>
        <taxon>Bacteria</taxon>
        <taxon>Pseudomonadati</taxon>
        <taxon>Pseudomonadota</taxon>
        <taxon>Gammaproteobacteria</taxon>
        <taxon>Oceanospirillales</taxon>
        <taxon>Halomonadaceae</taxon>
        <taxon>Litchfieldella</taxon>
    </lineage>
</organism>
<feature type="region of interest" description="Disordered" evidence="1">
    <location>
        <begin position="45"/>
        <end position="64"/>
    </location>
</feature>
<comment type="caution">
    <text evidence="2">The sequence shown here is derived from an EMBL/GenBank/DDBJ whole genome shotgun (WGS) entry which is preliminary data.</text>
</comment>